<gene>
    <name evidence="9" type="ORF">ZIOFF_017277</name>
</gene>
<dbReference type="GO" id="GO:0005634">
    <property type="term" value="C:nucleus"/>
    <property type="evidence" value="ECO:0007669"/>
    <property type="project" value="UniProtKB-SubCell"/>
</dbReference>
<evidence type="ECO:0000259" key="8">
    <source>
        <dbReference type="PROSITE" id="PS51667"/>
    </source>
</evidence>
<dbReference type="GO" id="GO:0006351">
    <property type="term" value="P:DNA-templated transcription"/>
    <property type="evidence" value="ECO:0007669"/>
    <property type="project" value="UniProtKB-UniRule"/>
</dbReference>
<dbReference type="InterPro" id="IPR014977">
    <property type="entry name" value="WRC_dom"/>
</dbReference>
<evidence type="ECO:0000256" key="4">
    <source>
        <dbReference type="PROSITE-ProRule" id="PRU01002"/>
    </source>
</evidence>
<evidence type="ECO:0000313" key="10">
    <source>
        <dbReference type="Proteomes" id="UP000734854"/>
    </source>
</evidence>
<keyword evidence="5" id="KW-0010">Activator</keyword>
<reference evidence="9 10" key="1">
    <citation type="submission" date="2020-08" db="EMBL/GenBank/DDBJ databases">
        <title>Plant Genome Project.</title>
        <authorList>
            <person name="Zhang R.-G."/>
        </authorList>
    </citation>
    <scope>NUCLEOTIDE SEQUENCE [LARGE SCALE GENOMIC DNA]</scope>
    <source>
        <tissue evidence="9">Rhizome</tissue>
    </source>
</reference>
<proteinExistence type="inferred from homology"/>
<feature type="compositionally biased region" description="Low complexity" evidence="6">
    <location>
        <begin position="1"/>
        <end position="16"/>
    </location>
</feature>
<comment type="similarity">
    <text evidence="2 5">Belongs to the GRF family.</text>
</comment>
<protein>
    <recommendedName>
        <fullName evidence="5">Growth-regulating factor</fullName>
    </recommendedName>
</protein>
<evidence type="ECO:0000256" key="6">
    <source>
        <dbReference type="SAM" id="MobiDB-lite"/>
    </source>
</evidence>
<dbReference type="OrthoDB" id="1927209at2759"/>
<feature type="region of interest" description="Disordered" evidence="6">
    <location>
        <begin position="1"/>
        <end position="65"/>
    </location>
</feature>
<accession>A0A8J5H4S1</accession>
<dbReference type="SMART" id="SM00951">
    <property type="entry name" value="QLQ"/>
    <property type="match status" value="1"/>
</dbReference>
<comment type="caution">
    <text evidence="9">The sequence shown here is derived from an EMBL/GenBank/DDBJ whole genome shotgun (WGS) entry which is preliminary data.</text>
</comment>
<keyword evidence="3 4" id="KW-0539">Nucleus</keyword>
<dbReference type="PROSITE" id="PS51667">
    <property type="entry name" value="WRC"/>
    <property type="match status" value="1"/>
</dbReference>
<keyword evidence="5" id="KW-0805">Transcription regulation</keyword>
<feature type="region of interest" description="Disordered" evidence="6">
    <location>
        <begin position="254"/>
        <end position="275"/>
    </location>
</feature>
<dbReference type="AlphaFoldDB" id="A0A8J5H4S1"/>
<dbReference type="GO" id="GO:0032502">
    <property type="term" value="P:developmental process"/>
    <property type="evidence" value="ECO:0007669"/>
    <property type="project" value="InterPro"/>
</dbReference>
<feature type="short sequence motif" description="Bipartite nuclear localization signal" evidence="4">
    <location>
        <begin position="226"/>
        <end position="236"/>
    </location>
</feature>
<feature type="domain" description="WRC" evidence="8">
    <location>
        <begin position="221"/>
        <end position="265"/>
    </location>
</feature>
<name>A0A8J5H4S1_ZINOF</name>
<keyword evidence="5" id="KW-0804">Transcription</keyword>
<dbReference type="Pfam" id="PF08880">
    <property type="entry name" value="QLQ"/>
    <property type="match status" value="1"/>
</dbReference>
<dbReference type="Proteomes" id="UP000734854">
    <property type="component" value="Unassembled WGS sequence"/>
</dbReference>
<comment type="function">
    <text evidence="5">Transcription activator.</text>
</comment>
<keyword evidence="10" id="KW-1185">Reference proteome</keyword>
<dbReference type="InterPro" id="IPR031137">
    <property type="entry name" value="GRF"/>
</dbReference>
<feature type="region of interest" description="Disordered" evidence="6">
    <location>
        <begin position="560"/>
        <end position="599"/>
    </location>
</feature>
<evidence type="ECO:0000256" key="3">
    <source>
        <dbReference type="ARBA" id="ARBA00023242"/>
    </source>
</evidence>
<dbReference type="Pfam" id="PF08879">
    <property type="entry name" value="WRC"/>
    <property type="match status" value="1"/>
</dbReference>
<evidence type="ECO:0000256" key="2">
    <source>
        <dbReference type="ARBA" id="ARBA00008122"/>
    </source>
</evidence>
<evidence type="ECO:0000259" key="7">
    <source>
        <dbReference type="PROSITE" id="PS51666"/>
    </source>
</evidence>
<comment type="domain">
    <text evidence="5">The QLQ domain and WRC domain may be involved in protein-protein interaction and DNA-binding, respectively.</text>
</comment>
<dbReference type="PANTHER" id="PTHR31602:SF42">
    <property type="entry name" value="GROWTH-REGULATING FACTOR 2"/>
    <property type="match status" value="1"/>
</dbReference>
<evidence type="ECO:0000313" key="9">
    <source>
        <dbReference type="EMBL" id="KAG6520239.1"/>
    </source>
</evidence>
<evidence type="ECO:0000256" key="1">
    <source>
        <dbReference type="ARBA" id="ARBA00004123"/>
    </source>
</evidence>
<evidence type="ECO:0000256" key="5">
    <source>
        <dbReference type="RuleBase" id="RU367127"/>
    </source>
</evidence>
<dbReference type="InterPro" id="IPR014978">
    <property type="entry name" value="Gln-Leu-Gln_QLQ"/>
</dbReference>
<dbReference type="GO" id="GO:0006355">
    <property type="term" value="P:regulation of DNA-templated transcription"/>
    <property type="evidence" value="ECO:0007669"/>
    <property type="project" value="InterPro"/>
</dbReference>
<feature type="compositionally biased region" description="Polar residues" evidence="6">
    <location>
        <begin position="577"/>
        <end position="589"/>
    </location>
</feature>
<dbReference type="EMBL" id="JACMSC010000005">
    <property type="protein sequence ID" value="KAG6520239.1"/>
    <property type="molecule type" value="Genomic_DNA"/>
</dbReference>
<dbReference type="PANTHER" id="PTHR31602">
    <property type="entry name" value="GROWTH-REGULATING FACTOR 5"/>
    <property type="match status" value="1"/>
</dbReference>
<sequence length="599" mass="64277">MDALAGDSSEAAAAAASGGGNGTGGLFSSSASAVSNQRGPFGSVLQKHDRGSGESEEYDWRSPKVARSDALTAAPAKAVPFLLRSETHPLFPDGEQMLSFSSASKSEMVTDATLAYYNRPSVSSSSAQCYLRGNAGLLSASSNGNSQSVLARVRGPFTPSQWLELEHQALIYKYLLANVPIPATLIAPLRRSLGASSWFSPLSAGSFGSVGWGSFYSGNADPEPGRCRRTDGKKWRCSRDAVADKKYCERHMNRGRHRSRKHVEGQSGHAAKATPIATSSQPTFALPDGGASSGALTAAQQLSKSLQSNIKDPVQYNGMQVNNEEQNNYSQNLKSLSVPNLVCQRPQSNFYPISKPHTPFEGTPSSAELGAFANDSVLNSSWSSLSDSVSLIPSPKLNHHDQSNPLRHFFDDCPKVQSNYLTATWPGVEETQTDRTQLSISNPISCSDFSSTTSSNHDILALSPLKLSREYGYDHVHMGLGMGVLTNASQRQMNWRPLSWEASISGPLGEVLNSTSSTPKDQSKNSFTSLNLLADDWDSRSRMEFSPTGVLQKTSLASLCSSTGSSPRAENRMLHEGTSSHCNDLNDSTLVDAPTIPPL</sequence>
<comment type="subcellular location">
    <subcellularLocation>
        <location evidence="1 4 5">Nucleus</location>
    </subcellularLocation>
</comment>
<feature type="compositionally biased region" description="Basic and acidic residues" evidence="6">
    <location>
        <begin position="46"/>
        <end position="62"/>
    </location>
</feature>
<feature type="domain" description="QLQ" evidence="7">
    <location>
        <begin position="156"/>
        <end position="191"/>
    </location>
</feature>
<dbReference type="GO" id="GO:0005524">
    <property type="term" value="F:ATP binding"/>
    <property type="evidence" value="ECO:0007669"/>
    <property type="project" value="UniProtKB-UniRule"/>
</dbReference>
<dbReference type="PROSITE" id="PS51666">
    <property type="entry name" value="QLQ"/>
    <property type="match status" value="1"/>
</dbReference>
<feature type="short sequence motif" description="Bipartite nuclear localization signal" evidence="4">
    <location>
        <begin position="254"/>
        <end position="261"/>
    </location>
</feature>
<organism evidence="9 10">
    <name type="scientific">Zingiber officinale</name>
    <name type="common">Ginger</name>
    <name type="synonym">Amomum zingiber</name>
    <dbReference type="NCBI Taxonomy" id="94328"/>
    <lineage>
        <taxon>Eukaryota</taxon>
        <taxon>Viridiplantae</taxon>
        <taxon>Streptophyta</taxon>
        <taxon>Embryophyta</taxon>
        <taxon>Tracheophyta</taxon>
        <taxon>Spermatophyta</taxon>
        <taxon>Magnoliopsida</taxon>
        <taxon>Liliopsida</taxon>
        <taxon>Zingiberales</taxon>
        <taxon>Zingiberaceae</taxon>
        <taxon>Zingiber</taxon>
    </lineage>
</organism>